<feature type="compositionally biased region" description="Basic and acidic residues" evidence="1">
    <location>
        <begin position="57"/>
        <end position="68"/>
    </location>
</feature>
<protein>
    <submittedName>
        <fullName evidence="2">Uncharacterized protein</fullName>
    </submittedName>
</protein>
<organism evidence="2 3">
    <name type="scientific">Paramecium sonneborni</name>
    <dbReference type="NCBI Taxonomy" id="65129"/>
    <lineage>
        <taxon>Eukaryota</taxon>
        <taxon>Sar</taxon>
        <taxon>Alveolata</taxon>
        <taxon>Ciliophora</taxon>
        <taxon>Intramacronucleata</taxon>
        <taxon>Oligohymenophorea</taxon>
        <taxon>Peniculida</taxon>
        <taxon>Parameciidae</taxon>
        <taxon>Paramecium</taxon>
    </lineage>
</organism>
<sequence>MGKLRIGQKQKQLKLFIVHQIMNQSEKNSNKRNNCINDSTPFKQWYAKKYNVELEQIKKKDASDEQTKKPKGLMKT</sequence>
<evidence type="ECO:0000313" key="3">
    <source>
        <dbReference type="Proteomes" id="UP000692954"/>
    </source>
</evidence>
<comment type="caution">
    <text evidence="2">The sequence shown here is derived from an EMBL/GenBank/DDBJ whole genome shotgun (WGS) entry which is preliminary data.</text>
</comment>
<accession>A0A8S1RSE3</accession>
<reference evidence="2" key="1">
    <citation type="submission" date="2021-01" db="EMBL/GenBank/DDBJ databases">
        <authorList>
            <consortium name="Genoscope - CEA"/>
            <person name="William W."/>
        </authorList>
    </citation>
    <scope>NUCLEOTIDE SEQUENCE</scope>
</reference>
<dbReference type="AlphaFoldDB" id="A0A8S1RSE3"/>
<dbReference type="Proteomes" id="UP000692954">
    <property type="component" value="Unassembled WGS sequence"/>
</dbReference>
<feature type="region of interest" description="Disordered" evidence="1">
    <location>
        <begin position="57"/>
        <end position="76"/>
    </location>
</feature>
<dbReference type="EMBL" id="CAJJDN010000252">
    <property type="protein sequence ID" value="CAD8129935.1"/>
    <property type="molecule type" value="Genomic_DNA"/>
</dbReference>
<evidence type="ECO:0000313" key="2">
    <source>
        <dbReference type="EMBL" id="CAD8129935.1"/>
    </source>
</evidence>
<gene>
    <name evidence="2" type="ORF">PSON_ATCC_30995.1.T2520006</name>
</gene>
<keyword evidence="3" id="KW-1185">Reference proteome</keyword>
<name>A0A8S1RSE3_9CILI</name>
<evidence type="ECO:0000256" key="1">
    <source>
        <dbReference type="SAM" id="MobiDB-lite"/>
    </source>
</evidence>
<proteinExistence type="predicted"/>